<feature type="region of interest" description="Disordered" evidence="1">
    <location>
        <begin position="18"/>
        <end position="45"/>
    </location>
</feature>
<feature type="compositionally biased region" description="Polar residues" evidence="1">
    <location>
        <begin position="30"/>
        <end position="41"/>
    </location>
</feature>
<dbReference type="HOGENOM" id="CLU_2303202_0_0_10"/>
<gene>
    <name evidence="2" type="ORF">PRABACTJOHN_03767</name>
</gene>
<evidence type="ECO:0000313" key="2">
    <source>
        <dbReference type="EMBL" id="EEC94810.1"/>
    </source>
</evidence>
<dbReference type="Proteomes" id="UP000005510">
    <property type="component" value="Unassembled WGS sequence"/>
</dbReference>
<feature type="region of interest" description="Disordered" evidence="1">
    <location>
        <begin position="66"/>
        <end position="100"/>
    </location>
</feature>
<reference evidence="2 3" key="1">
    <citation type="submission" date="2008-10" db="EMBL/GenBank/DDBJ databases">
        <title>Draft genome sequence of Parabacteroides johnsonii (DSM 18315).</title>
        <authorList>
            <person name="Sudarsanam P."/>
            <person name="Ley R."/>
            <person name="Guruge J."/>
            <person name="Turnbaugh P.J."/>
            <person name="Mahowald M."/>
            <person name="Liep D."/>
            <person name="Gordon J."/>
        </authorList>
    </citation>
    <scope>NUCLEOTIDE SEQUENCE [LARGE SCALE GENOMIC DNA]</scope>
    <source>
        <strain evidence="2 3">DSM 18315</strain>
    </source>
</reference>
<protein>
    <submittedName>
        <fullName evidence="2">Uncharacterized protein</fullName>
    </submittedName>
</protein>
<dbReference type="AlphaFoldDB" id="B7BFD8"/>
<organism evidence="2 3">
    <name type="scientific">Parabacteroides johnsonii DSM 18315</name>
    <dbReference type="NCBI Taxonomy" id="537006"/>
    <lineage>
        <taxon>Bacteria</taxon>
        <taxon>Pseudomonadati</taxon>
        <taxon>Bacteroidota</taxon>
        <taxon>Bacteroidia</taxon>
        <taxon>Bacteroidales</taxon>
        <taxon>Tannerellaceae</taxon>
        <taxon>Parabacteroides</taxon>
    </lineage>
</organism>
<comment type="caution">
    <text evidence="2">The sequence shown here is derived from an EMBL/GenBank/DDBJ whole genome shotgun (WGS) entry which is preliminary data.</text>
</comment>
<sequence length="100" mass="11450">MSYNPLFHNCLHGHNFAKSEPMNGLEHLPTDSSTPLTSRSNPPEVDSLFKRTEQVVFLSDRKYSAIQKPTYPPSRSGDFPPKSENLTKEVKRQFKCRKAK</sequence>
<name>B7BFD8_9BACT</name>
<accession>B7BFD8</accession>
<reference evidence="2 3" key="2">
    <citation type="submission" date="2008-10" db="EMBL/GenBank/DDBJ databases">
        <authorList>
            <person name="Fulton L."/>
            <person name="Clifton S."/>
            <person name="Fulton B."/>
            <person name="Xu J."/>
            <person name="Minx P."/>
            <person name="Pepin K.H."/>
            <person name="Johnson M."/>
            <person name="Bhonagiri V."/>
            <person name="Nash W.E."/>
            <person name="Mardis E.R."/>
            <person name="Wilson R.K."/>
        </authorList>
    </citation>
    <scope>NUCLEOTIDE SEQUENCE [LARGE SCALE GENOMIC DNA]</scope>
    <source>
        <strain evidence="2 3">DSM 18315</strain>
    </source>
</reference>
<evidence type="ECO:0000313" key="3">
    <source>
        <dbReference type="Proteomes" id="UP000005510"/>
    </source>
</evidence>
<evidence type="ECO:0000256" key="1">
    <source>
        <dbReference type="SAM" id="MobiDB-lite"/>
    </source>
</evidence>
<proteinExistence type="predicted"/>
<dbReference type="EMBL" id="ABYH01000383">
    <property type="protein sequence ID" value="EEC94810.1"/>
    <property type="molecule type" value="Genomic_DNA"/>
</dbReference>